<evidence type="ECO:0000313" key="2">
    <source>
        <dbReference type="EMBL" id="CAH0001119.1"/>
    </source>
</evidence>
<feature type="compositionally biased region" description="Polar residues" evidence="1">
    <location>
        <begin position="1"/>
        <end position="13"/>
    </location>
</feature>
<dbReference type="AlphaFoldDB" id="A0A9N9UVR7"/>
<sequence>MPALTISTDTQQHPKAPPHPSPASSSSPSPTRPPVSPITPTQAPSTAAAPGQPPILSLSHSTHPERASAIPVPPPQPLDFEDNADVIALKSTISLLQMQSRRADSHIRTLRDVKGEALRRPEDFVQHLASSASSQKRSDRAAHDDGSTAASSDDWPELPDRISIARCPPINWSQYAVVGDALEKIHDEQVKRPVQGTPGVYANGVYEFKGGEGRQEEYQGPTAPYDPLTEHVGKKSKSKK</sequence>
<comment type="caution">
    <text evidence="2">The sequence shown here is derived from an EMBL/GenBank/DDBJ whole genome shotgun (WGS) entry which is preliminary data.</text>
</comment>
<organism evidence="2 3">
    <name type="scientific">Clonostachys byssicola</name>
    <dbReference type="NCBI Taxonomy" id="160290"/>
    <lineage>
        <taxon>Eukaryota</taxon>
        <taxon>Fungi</taxon>
        <taxon>Dikarya</taxon>
        <taxon>Ascomycota</taxon>
        <taxon>Pezizomycotina</taxon>
        <taxon>Sordariomycetes</taxon>
        <taxon>Hypocreomycetidae</taxon>
        <taxon>Hypocreales</taxon>
        <taxon>Bionectriaceae</taxon>
        <taxon>Clonostachys</taxon>
    </lineage>
</organism>
<dbReference type="PANTHER" id="PTHR22705">
    <property type="entry name" value="ZINC FINGER, ZZ DOMAIN CONTAINING 3"/>
    <property type="match status" value="1"/>
</dbReference>
<dbReference type="PANTHER" id="PTHR22705:SF0">
    <property type="entry name" value="ZZ-TYPE ZINC FINGER-CONTAINING PROTEIN 3"/>
    <property type="match status" value="1"/>
</dbReference>
<proteinExistence type="predicted"/>
<keyword evidence="3" id="KW-1185">Reference proteome</keyword>
<feature type="region of interest" description="Disordered" evidence="1">
    <location>
        <begin position="211"/>
        <end position="240"/>
    </location>
</feature>
<evidence type="ECO:0000313" key="3">
    <source>
        <dbReference type="Proteomes" id="UP000754883"/>
    </source>
</evidence>
<feature type="compositionally biased region" description="Low complexity" evidence="1">
    <location>
        <begin position="38"/>
        <end position="50"/>
    </location>
</feature>
<reference evidence="2" key="1">
    <citation type="submission" date="2021-10" db="EMBL/GenBank/DDBJ databases">
        <authorList>
            <person name="Piombo E."/>
        </authorList>
    </citation>
    <scope>NUCLEOTIDE SEQUENCE</scope>
</reference>
<gene>
    <name evidence="2" type="ORF">CBYS24578_00001332</name>
</gene>
<dbReference type="Proteomes" id="UP000754883">
    <property type="component" value="Unassembled WGS sequence"/>
</dbReference>
<name>A0A9N9UVR7_9HYPO</name>
<accession>A0A9N9UVR7</accession>
<dbReference type="OrthoDB" id="20473at2759"/>
<dbReference type="InterPro" id="IPR037830">
    <property type="entry name" value="ZZZ3"/>
</dbReference>
<feature type="region of interest" description="Disordered" evidence="1">
    <location>
        <begin position="126"/>
        <end position="160"/>
    </location>
</feature>
<evidence type="ECO:0000256" key="1">
    <source>
        <dbReference type="SAM" id="MobiDB-lite"/>
    </source>
</evidence>
<protein>
    <submittedName>
        <fullName evidence="2">Uncharacterized protein</fullName>
    </submittedName>
</protein>
<feature type="region of interest" description="Disordered" evidence="1">
    <location>
        <begin position="1"/>
        <end position="80"/>
    </location>
</feature>
<feature type="compositionally biased region" description="Basic and acidic residues" evidence="1">
    <location>
        <begin position="136"/>
        <end position="146"/>
    </location>
</feature>
<dbReference type="EMBL" id="CABFNO020001560">
    <property type="protein sequence ID" value="CAH0001119.1"/>
    <property type="molecule type" value="Genomic_DNA"/>
</dbReference>